<sequence length="272" mass="29948">MPNPPPPPLIYTVLRGGRYHPPPPPHAPFPPLSNTVGHAGINGDQPTYSRTKSMLSHALSTGKSVIEIEANQVVFLPWASLSADRLIGGSNLFGETLFIITGVEGAIVAILPSPVDHDLAFANPACSSARIREMTDQVIQLFYQHFDIGYENIEEDRKVTTVAVVVPKMYDSLWAPGQMYFLDRLISMIGLRPMIWGYDLENPNRGTSRRRNGHGDGDDEEYGYGNPGRFTFLIRGNAPENGVKSEIYVEDYLVEPIPGVTVGLYLELPLTG</sequence>
<name>A0A165ACW8_XYLHT</name>
<accession>A0A165ACW8</accession>
<dbReference type="EMBL" id="KV407463">
    <property type="protein sequence ID" value="KZF20268.1"/>
    <property type="molecule type" value="Genomic_DNA"/>
</dbReference>
<organism evidence="1 2">
    <name type="scientific">Xylona heveae (strain CBS 132557 / TC161)</name>
    <dbReference type="NCBI Taxonomy" id="1328760"/>
    <lineage>
        <taxon>Eukaryota</taxon>
        <taxon>Fungi</taxon>
        <taxon>Dikarya</taxon>
        <taxon>Ascomycota</taxon>
        <taxon>Pezizomycotina</taxon>
        <taxon>Xylonomycetes</taxon>
        <taxon>Xylonales</taxon>
        <taxon>Xylonaceae</taxon>
        <taxon>Xylona</taxon>
    </lineage>
</organism>
<protein>
    <submittedName>
        <fullName evidence="1">Uncharacterized protein</fullName>
    </submittedName>
</protein>
<evidence type="ECO:0000313" key="2">
    <source>
        <dbReference type="Proteomes" id="UP000076632"/>
    </source>
</evidence>
<keyword evidence="2" id="KW-1185">Reference proteome</keyword>
<reference evidence="1 2" key="1">
    <citation type="journal article" date="2016" name="Fungal Biol.">
        <title>The genome of Xylona heveae provides a window into fungal endophytism.</title>
        <authorList>
            <person name="Gazis R."/>
            <person name="Kuo A."/>
            <person name="Riley R."/>
            <person name="LaButti K."/>
            <person name="Lipzen A."/>
            <person name="Lin J."/>
            <person name="Amirebrahimi M."/>
            <person name="Hesse C.N."/>
            <person name="Spatafora J.W."/>
            <person name="Henrissat B."/>
            <person name="Hainaut M."/>
            <person name="Grigoriev I.V."/>
            <person name="Hibbett D.S."/>
        </authorList>
    </citation>
    <scope>NUCLEOTIDE SEQUENCE [LARGE SCALE GENOMIC DNA]</scope>
    <source>
        <strain evidence="1 2">TC161</strain>
    </source>
</reference>
<gene>
    <name evidence="1" type="ORF">L228DRAFT_270354</name>
</gene>
<evidence type="ECO:0000313" key="1">
    <source>
        <dbReference type="EMBL" id="KZF20268.1"/>
    </source>
</evidence>
<dbReference type="RefSeq" id="XP_018185823.1">
    <property type="nucleotide sequence ID" value="XM_018335399.1"/>
</dbReference>
<dbReference type="AlphaFoldDB" id="A0A165ACW8"/>
<dbReference type="GeneID" id="28900536"/>
<dbReference type="Proteomes" id="UP000076632">
    <property type="component" value="Unassembled WGS sequence"/>
</dbReference>
<proteinExistence type="predicted"/>
<dbReference type="InParanoid" id="A0A165ACW8"/>